<sequence length="646" mass="70875">MIFISILTLIVAKALPFLNNHISPIHFTRISALIFLYSSVLTFNMLYIQSIGSGIGIYSGLFQVTVISQFMELFLYLIGFFILIAWPLNSGRRGTFSFTPFFFVRPGALAGALAESPDYCLIVLFSTLGSCLLVSSSDLVSMYLSIELQSFGLYVLSTLYRDSESSTKAGLKYFLLGGLSSCFILLGSGLIYAFTGLTQFESIYSLISALFSAPPIGVGGQEVLLTEINNIIQGLSLGIILIIIGFLFKIAAAPLHNWSPDVYDETPTIVTIWLTIMPKIAILILLLELQTQIGVIGSLNNVLDNLDLIKITPFPFLLLVEEGLGLGLDTIVEGIVSLVGAGFADSEGVPTAIFLLKNLLLITSLLSLIIGTVVGLAQTRIKRLFAYSTISHIGFILLALAINSEQSIESFLFYIIQYSITNLDVFLIILALGYIIYPLRSVSTDPTDPTDPNTKKKGENKGNIIKDIRYISELKGQFFLNPLLSLSLSICLFSMAGLPPLIGFFSKQFVLSSAIQSGYYFIAFVAILVSVVSASYYLKIIKVLLSPIEVSHSKVDTLKDGANAAFTFEENTYTNKTNTQLKTDPLSLESFEAYLLLYKEERATPAVSNFHSFLISTLTLSILLFIFKSSLILNSTQLLTLSLFNF</sequence>
<reference evidence="11" key="1">
    <citation type="submission" date="2018-01" db="EMBL/GenBank/DDBJ databases">
        <title>Comparative mitochondrial genomics of the basidiomycete Termitomyces.</title>
        <authorList>
            <person name="Nieuwenhuis M."/>
        </authorList>
    </citation>
    <scope>NUCLEOTIDE SEQUENCE</scope>
    <source>
        <strain evidence="11">T132</strain>
    </source>
</reference>
<feature type="transmembrane region" description="Helical" evidence="9">
    <location>
        <begin position="359"/>
        <end position="378"/>
    </location>
</feature>
<feature type="transmembrane region" description="Helical" evidence="9">
    <location>
        <begin position="268"/>
        <end position="287"/>
    </location>
</feature>
<feature type="domain" description="NADH:quinone oxidoreductase/Mrp antiporter transmembrane" evidence="10">
    <location>
        <begin position="136"/>
        <end position="289"/>
    </location>
</feature>
<dbReference type="GO" id="GO:0042773">
    <property type="term" value="P:ATP synthesis coupled electron transport"/>
    <property type="evidence" value="ECO:0007669"/>
    <property type="project" value="InterPro"/>
</dbReference>
<evidence type="ECO:0000256" key="7">
    <source>
        <dbReference type="ARBA" id="ARBA00031028"/>
    </source>
</evidence>
<feature type="transmembrane region" description="Helical" evidence="9">
    <location>
        <begin position="518"/>
        <end position="538"/>
    </location>
</feature>
<keyword evidence="4 9" id="KW-0812">Transmembrane</keyword>
<comment type="similarity">
    <text evidence="2">Belongs to the complex I subunit 2 family.</text>
</comment>
<evidence type="ECO:0000256" key="2">
    <source>
        <dbReference type="ARBA" id="ARBA00007012"/>
    </source>
</evidence>
<dbReference type="AlphaFoldDB" id="A0A2R4A3T5"/>
<evidence type="ECO:0000259" key="10">
    <source>
        <dbReference type="Pfam" id="PF00361"/>
    </source>
</evidence>
<evidence type="ECO:0000256" key="4">
    <source>
        <dbReference type="ARBA" id="ARBA00022692"/>
    </source>
</evidence>
<feature type="transmembrane region" description="Helical" evidence="9">
    <location>
        <begin position="30"/>
        <end position="48"/>
    </location>
</feature>
<proteinExistence type="inferred from homology"/>
<dbReference type="InterPro" id="IPR010096">
    <property type="entry name" value="NADH-Q_OxRdtase_suN/2"/>
</dbReference>
<evidence type="ECO:0000256" key="6">
    <source>
        <dbReference type="ARBA" id="ARBA00023136"/>
    </source>
</evidence>
<geneLocation type="mitochondrion" evidence="11"/>
<dbReference type="HAMAP" id="MF_00445">
    <property type="entry name" value="NDH1_NuoN_1"/>
    <property type="match status" value="1"/>
</dbReference>
<keyword evidence="6 9" id="KW-0472">Membrane</keyword>
<dbReference type="EMBL" id="MG783568">
    <property type="protein sequence ID" value="AVR57737.1"/>
    <property type="molecule type" value="Genomic_DNA"/>
</dbReference>
<feature type="transmembrane region" description="Helical" evidence="9">
    <location>
        <begin position="411"/>
        <end position="437"/>
    </location>
</feature>
<gene>
    <name evidence="11" type="primary">nad2</name>
    <name evidence="11" type="ORF">C0989_000012</name>
    <name evidence="12" type="ORF">C0989_000013</name>
</gene>
<feature type="transmembrane region" description="Helical" evidence="9">
    <location>
        <begin position="60"/>
        <end position="88"/>
    </location>
</feature>
<feature type="transmembrane region" description="Helical" evidence="9">
    <location>
        <begin position="610"/>
        <end position="627"/>
    </location>
</feature>
<dbReference type="GO" id="GO:0008137">
    <property type="term" value="F:NADH dehydrogenase (ubiquinone) activity"/>
    <property type="evidence" value="ECO:0007669"/>
    <property type="project" value="UniProtKB-EC"/>
</dbReference>
<feature type="transmembrane region" description="Helical" evidence="9">
    <location>
        <begin position="237"/>
        <end position="256"/>
    </location>
</feature>
<evidence type="ECO:0000256" key="1">
    <source>
        <dbReference type="ARBA" id="ARBA00004141"/>
    </source>
</evidence>
<name>A0A2R4A3T5_9AGAR</name>
<evidence type="ECO:0000313" key="11">
    <source>
        <dbReference type="EMBL" id="AVR57737.1"/>
    </source>
</evidence>
<comment type="subcellular location">
    <subcellularLocation>
        <location evidence="1">Membrane</location>
        <topology evidence="1">Multi-pass membrane protein</topology>
    </subcellularLocation>
</comment>
<evidence type="ECO:0000256" key="9">
    <source>
        <dbReference type="SAM" id="Phobius"/>
    </source>
</evidence>
<organism evidence="11">
    <name type="scientific">Termitomyces sp. T132</name>
    <dbReference type="NCBI Taxonomy" id="2136985"/>
    <lineage>
        <taxon>Eukaryota</taxon>
        <taxon>Fungi</taxon>
        <taxon>Dikarya</taxon>
        <taxon>Basidiomycota</taxon>
        <taxon>Agaricomycotina</taxon>
        <taxon>Agaricomycetes</taxon>
        <taxon>Agaricomycetidae</taxon>
        <taxon>Agaricales</taxon>
        <taxon>Tricholomatineae</taxon>
        <taxon>Lyophyllaceae</taxon>
        <taxon>Termitomyces</taxon>
    </lineage>
</organism>
<evidence type="ECO:0000256" key="8">
    <source>
        <dbReference type="ARBA" id="ARBA00049551"/>
    </source>
</evidence>
<comment type="catalytic activity">
    <reaction evidence="8">
        <text>a ubiquinone + NADH + 5 H(+)(in) = a ubiquinol + NAD(+) + 4 H(+)(out)</text>
        <dbReference type="Rhea" id="RHEA:29091"/>
        <dbReference type="Rhea" id="RHEA-COMP:9565"/>
        <dbReference type="Rhea" id="RHEA-COMP:9566"/>
        <dbReference type="ChEBI" id="CHEBI:15378"/>
        <dbReference type="ChEBI" id="CHEBI:16389"/>
        <dbReference type="ChEBI" id="CHEBI:17976"/>
        <dbReference type="ChEBI" id="CHEBI:57540"/>
        <dbReference type="ChEBI" id="CHEBI:57945"/>
        <dbReference type="EC" id="7.1.1.2"/>
    </reaction>
</comment>
<dbReference type="PANTHER" id="PTHR22773">
    <property type="entry name" value="NADH DEHYDROGENASE"/>
    <property type="match status" value="1"/>
</dbReference>
<feature type="transmembrane region" description="Helical" evidence="9">
    <location>
        <begin position="203"/>
        <end position="225"/>
    </location>
</feature>
<keyword evidence="5 9" id="KW-1133">Transmembrane helix</keyword>
<feature type="transmembrane region" description="Helical" evidence="9">
    <location>
        <begin position="173"/>
        <end position="197"/>
    </location>
</feature>
<accession>A0A2R4A3T5</accession>
<feature type="domain" description="NADH:quinone oxidoreductase/Mrp antiporter transmembrane" evidence="10">
    <location>
        <begin position="356"/>
        <end position="531"/>
    </location>
</feature>
<protein>
    <recommendedName>
        <fullName evidence="3">NADH-ubiquinone oxidoreductase chain 2</fullName>
    </recommendedName>
    <alternativeName>
        <fullName evidence="7">NADH dehydrogenase subunit 2</fullName>
    </alternativeName>
</protein>
<dbReference type="Pfam" id="PF00361">
    <property type="entry name" value="Proton_antipo_M"/>
    <property type="match status" value="2"/>
</dbReference>
<keyword evidence="11" id="KW-0496">Mitochondrion</keyword>
<dbReference type="GO" id="GO:0016020">
    <property type="term" value="C:membrane"/>
    <property type="evidence" value="ECO:0007669"/>
    <property type="project" value="UniProtKB-SubCell"/>
</dbReference>
<feature type="transmembrane region" description="Helical" evidence="9">
    <location>
        <begin position="483"/>
        <end position="506"/>
    </location>
</feature>
<dbReference type="InterPro" id="IPR001750">
    <property type="entry name" value="ND/Mrp_TM"/>
</dbReference>
<evidence type="ECO:0000256" key="5">
    <source>
        <dbReference type="ARBA" id="ARBA00022989"/>
    </source>
</evidence>
<dbReference type="EMBL" id="MG783568">
    <property type="protein sequence ID" value="AVR57754.1"/>
    <property type="molecule type" value="Genomic_DNA"/>
</dbReference>
<feature type="transmembrane region" description="Helical" evidence="9">
    <location>
        <begin position="384"/>
        <end position="402"/>
    </location>
</feature>
<evidence type="ECO:0000256" key="3">
    <source>
        <dbReference type="ARBA" id="ARBA00021008"/>
    </source>
</evidence>
<evidence type="ECO:0000313" key="12">
    <source>
        <dbReference type="EMBL" id="AVR57754.1"/>
    </source>
</evidence>